<dbReference type="AlphaFoldDB" id="A0A8K1GAB7"/>
<name>A0A8K1GAB7_9PASS</name>
<dbReference type="PANTHER" id="PTHR33064:SF37">
    <property type="entry name" value="RIBONUCLEASE H"/>
    <property type="match status" value="1"/>
</dbReference>
<dbReference type="EMBL" id="SWJQ01000428">
    <property type="protein sequence ID" value="TRZ14578.1"/>
    <property type="molecule type" value="Genomic_DNA"/>
</dbReference>
<accession>A0A8K1GAB7</accession>
<dbReference type="OrthoDB" id="9215148at2759"/>
<sequence length="277" mass="31350">MTRQCRLWIMDYGLSAEPLYEAQKMQSFTWGKPQKEAFQKLKEALTTAPALGLPDLPKDFQLYVHERQRLALGILTQRLRSWKRPVTLTEQDDITLKTTNLLIPASFLGTTAEEGPLEHDCMEVIEYTYAARVDLKDVCLEQPEWELFTDRSSFMENGIRYAGYAVTTGDRVVEAKALPPSASAQRAELVALTRALQLSEGIMVNIWTDSKYAFGVVHVHGALWNERGLLSSQGTRIKHQDAGLHLTNAVQKPEQTRYTVEDNRLACLLEAQKNPEV</sequence>
<dbReference type="Gene3D" id="3.30.70.270">
    <property type="match status" value="1"/>
</dbReference>
<dbReference type="InterPro" id="IPR002156">
    <property type="entry name" value="RNaseH_domain"/>
</dbReference>
<dbReference type="InterPro" id="IPR043128">
    <property type="entry name" value="Rev_trsase/Diguanyl_cyclase"/>
</dbReference>
<proteinExistence type="predicted"/>
<dbReference type="Gene3D" id="3.30.420.10">
    <property type="entry name" value="Ribonuclease H-like superfamily/Ribonuclease H"/>
    <property type="match status" value="1"/>
</dbReference>
<dbReference type="InterPro" id="IPR051320">
    <property type="entry name" value="Viral_Replic_Matur_Polypro"/>
</dbReference>
<comment type="caution">
    <text evidence="2">The sequence shown here is derived from an EMBL/GenBank/DDBJ whole genome shotgun (WGS) entry which is preliminary data.</text>
</comment>
<dbReference type="InterPro" id="IPR036397">
    <property type="entry name" value="RNaseH_sf"/>
</dbReference>
<reference evidence="2" key="1">
    <citation type="submission" date="2019-04" db="EMBL/GenBank/DDBJ databases">
        <title>Genome assembly of Zosterops borbonicus 15179.</title>
        <authorList>
            <person name="Leroy T."/>
            <person name="Anselmetti Y."/>
            <person name="Tilak M.-K."/>
            <person name="Nabholz B."/>
        </authorList>
    </citation>
    <scope>NUCLEOTIDE SEQUENCE</scope>
    <source>
        <strain evidence="2">HGM_15179</strain>
        <tissue evidence="2">Muscle</tissue>
    </source>
</reference>
<dbReference type="GO" id="GO:0004523">
    <property type="term" value="F:RNA-DNA hybrid ribonuclease activity"/>
    <property type="evidence" value="ECO:0007669"/>
    <property type="project" value="InterPro"/>
</dbReference>
<gene>
    <name evidence="2" type="ORF">HGM15179_012534</name>
</gene>
<dbReference type="Pfam" id="PF00075">
    <property type="entry name" value="RNase_H"/>
    <property type="match status" value="1"/>
</dbReference>
<protein>
    <recommendedName>
        <fullName evidence="1">RNase H type-1 domain-containing protein</fullName>
    </recommendedName>
</protein>
<evidence type="ECO:0000313" key="2">
    <source>
        <dbReference type="EMBL" id="TRZ14578.1"/>
    </source>
</evidence>
<dbReference type="SUPFAM" id="SSF56672">
    <property type="entry name" value="DNA/RNA polymerases"/>
    <property type="match status" value="1"/>
</dbReference>
<evidence type="ECO:0000313" key="3">
    <source>
        <dbReference type="Proteomes" id="UP000796761"/>
    </source>
</evidence>
<dbReference type="PANTHER" id="PTHR33064">
    <property type="entry name" value="POL PROTEIN"/>
    <property type="match status" value="1"/>
</dbReference>
<dbReference type="InterPro" id="IPR012337">
    <property type="entry name" value="RNaseH-like_sf"/>
</dbReference>
<dbReference type="GO" id="GO:0006259">
    <property type="term" value="P:DNA metabolic process"/>
    <property type="evidence" value="ECO:0007669"/>
    <property type="project" value="UniProtKB-ARBA"/>
</dbReference>
<dbReference type="SUPFAM" id="SSF53098">
    <property type="entry name" value="Ribonuclease H-like"/>
    <property type="match status" value="1"/>
</dbReference>
<dbReference type="InterPro" id="IPR043502">
    <property type="entry name" value="DNA/RNA_pol_sf"/>
</dbReference>
<dbReference type="PROSITE" id="PS50879">
    <property type="entry name" value="RNASE_H_1"/>
    <property type="match status" value="1"/>
</dbReference>
<dbReference type="Proteomes" id="UP000796761">
    <property type="component" value="Unassembled WGS sequence"/>
</dbReference>
<organism evidence="2 3">
    <name type="scientific">Zosterops borbonicus</name>
    <dbReference type="NCBI Taxonomy" id="364589"/>
    <lineage>
        <taxon>Eukaryota</taxon>
        <taxon>Metazoa</taxon>
        <taxon>Chordata</taxon>
        <taxon>Craniata</taxon>
        <taxon>Vertebrata</taxon>
        <taxon>Euteleostomi</taxon>
        <taxon>Archelosauria</taxon>
        <taxon>Archosauria</taxon>
        <taxon>Dinosauria</taxon>
        <taxon>Saurischia</taxon>
        <taxon>Theropoda</taxon>
        <taxon>Coelurosauria</taxon>
        <taxon>Aves</taxon>
        <taxon>Neognathae</taxon>
        <taxon>Neoaves</taxon>
        <taxon>Telluraves</taxon>
        <taxon>Australaves</taxon>
        <taxon>Passeriformes</taxon>
        <taxon>Sylvioidea</taxon>
        <taxon>Zosteropidae</taxon>
        <taxon>Zosterops</taxon>
    </lineage>
</organism>
<keyword evidence="3" id="KW-1185">Reference proteome</keyword>
<evidence type="ECO:0000259" key="1">
    <source>
        <dbReference type="PROSITE" id="PS50879"/>
    </source>
</evidence>
<dbReference type="GO" id="GO:0003676">
    <property type="term" value="F:nucleic acid binding"/>
    <property type="evidence" value="ECO:0007669"/>
    <property type="project" value="InterPro"/>
</dbReference>
<feature type="domain" description="RNase H type-1" evidence="1">
    <location>
        <begin position="141"/>
        <end position="277"/>
    </location>
</feature>
<dbReference type="Gene3D" id="3.10.20.370">
    <property type="match status" value="1"/>
</dbReference>